<feature type="domain" description="SOCS box" evidence="1">
    <location>
        <begin position="65"/>
        <end position="102"/>
    </location>
</feature>
<sequence>MISTVTPLCAALLIGDVSLARYLYEILFLTNSDVSSLTRNKDIRHILEVNNLQRSINFLHEISLQPLSLFQLTFVSVSSALGPSPGREHRVSKLPIPQAMKDKLLFKSGSNVPEWNFSE</sequence>
<evidence type="ECO:0000313" key="2">
    <source>
        <dbReference type="EMBL" id="CEK84094.1"/>
    </source>
</evidence>
<dbReference type="Pfam" id="PF07525">
    <property type="entry name" value="SOCS_box"/>
    <property type="match status" value="1"/>
</dbReference>
<dbReference type="EMBL" id="HACG01037229">
    <property type="protein sequence ID" value="CEK84094.1"/>
    <property type="molecule type" value="Transcribed_RNA"/>
</dbReference>
<evidence type="ECO:0000259" key="1">
    <source>
        <dbReference type="Pfam" id="PF07525"/>
    </source>
</evidence>
<reference evidence="2" key="1">
    <citation type="submission" date="2014-12" db="EMBL/GenBank/DDBJ databases">
        <title>Insight into the proteome of Arion vulgaris.</title>
        <authorList>
            <person name="Aradska J."/>
            <person name="Bulat T."/>
            <person name="Smidak R."/>
            <person name="Sarate P."/>
            <person name="Gangsoo J."/>
            <person name="Sialana F."/>
            <person name="Bilban M."/>
            <person name="Lubec G."/>
        </authorList>
    </citation>
    <scope>NUCLEOTIDE SEQUENCE</scope>
    <source>
        <tissue evidence="2">Skin</tissue>
    </source>
</reference>
<dbReference type="InterPro" id="IPR001496">
    <property type="entry name" value="SOCS_box"/>
</dbReference>
<organism evidence="2">
    <name type="scientific">Arion vulgaris</name>
    <dbReference type="NCBI Taxonomy" id="1028688"/>
    <lineage>
        <taxon>Eukaryota</taxon>
        <taxon>Metazoa</taxon>
        <taxon>Spiralia</taxon>
        <taxon>Lophotrochozoa</taxon>
        <taxon>Mollusca</taxon>
        <taxon>Gastropoda</taxon>
        <taxon>Heterobranchia</taxon>
        <taxon>Euthyneura</taxon>
        <taxon>Panpulmonata</taxon>
        <taxon>Eupulmonata</taxon>
        <taxon>Stylommatophora</taxon>
        <taxon>Helicina</taxon>
        <taxon>Arionoidea</taxon>
        <taxon>Arionidae</taxon>
        <taxon>Arion</taxon>
    </lineage>
</organism>
<proteinExistence type="predicted"/>
<protein>
    <recommendedName>
        <fullName evidence="1">SOCS box domain-containing protein</fullName>
    </recommendedName>
</protein>
<accession>A0A0B7AST2</accession>
<dbReference type="AlphaFoldDB" id="A0A0B7AST2"/>
<name>A0A0B7AST2_9EUPU</name>
<gene>
    <name evidence="2" type="primary">ORF140663</name>
</gene>